<dbReference type="EMBL" id="NKHZ01000055">
    <property type="protein sequence ID" value="PNS16716.1"/>
    <property type="molecule type" value="Genomic_DNA"/>
</dbReference>
<feature type="region of interest" description="Disordered" evidence="1">
    <location>
        <begin position="115"/>
        <end position="167"/>
    </location>
</feature>
<feature type="compositionally biased region" description="Basic residues" evidence="1">
    <location>
        <begin position="131"/>
        <end position="141"/>
    </location>
</feature>
<comment type="caution">
    <text evidence="2">The sequence shown here is derived from an EMBL/GenBank/DDBJ whole genome shotgun (WGS) entry which is preliminary data.</text>
</comment>
<proteinExistence type="predicted"/>
<name>A0A2K1QNL5_9PEZI</name>
<protein>
    <submittedName>
        <fullName evidence="2">Uncharacterized protein</fullName>
    </submittedName>
</protein>
<dbReference type="OrthoDB" id="3915298at2759"/>
<organism evidence="2 3">
    <name type="scientific">Sphaceloma murrayae</name>
    <dbReference type="NCBI Taxonomy" id="2082308"/>
    <lineage>
        <taxon>Eukaryota</taxon>
        <taxon>Fungi</taxon>
        <taxon>Dikarya</taxon>
        <taxon>Ascomycota</taxon>
        <taxon>Pezizomycotina</taxon>
        <taxon>Dothideomycetes</taxon>
        <taxon>Dothideomycetidae</taxon>
        <taxon>Myriangiales</taxon>
        <taxon>Elsinoaceae</taxon>
        <taxon>Sphaceloma</taxon>
    </lineage>
</organism>
<accession>A0A2K1QNL5</accession>
<dbReference type="AlphaFoldDB" id="A0A2K1QNL5"/>
<dbReference type="Proteomes" id="UP000243797">
    <property type="component" value="Unassembled WGS sequence"/>
</dbReference>
<evidence type="ECO:0000256" key="1">
    <source>
        <dbReference type="SAM" id="MobiDB-lite"/>
    </source>
</evidence>
<keyword evidence="3" id="KW-1185">Reference proteome</keyword>
<sequence length="291" mass="34179">MPPLPSNVGPMTRKLSDSIPLDRGDWRRLYDDSWVEVRDAENVAKRDTVHQWLNQADEQRMSLRTGTRRPARFRDDDVLTFEKVMQPPARSVTSHHFTVPPQQLPPRPNHISEALTQLPRLDTAGVTPTRGRGRPRKRRPSPTKARSYAPKKPRYPPAAFPSMELGTVPPTAEEKRKKALEEWAIEDDSGGRWGECWSEVGPYAEEREVVRAVEGRAKRACYWHKKTVAEWYYDEMLEQSRREQGLMHWTRRGNIIHVLEENWRWIAKEVFGEEAEDLEDRMREIYIKFWN</sequence>
<evidence type="ECO:0000313" key="2">
    <source>
        <dbReference type="EMBL" id="PNS16716.1"/>
    </source>
</evidence>
<gene>
    <name evidence="2" type="ORF">CAC42_4680</name>
</gene>
<evidence type="ECO:0000313" key="3">
    <source>
        <dbReference type="Proteomes" id="UP000243797"/>
    </source>
</evidence>
<dbReference type="InParanoid" id="A0A2K1QNL5"/>
<reference evidence="2 3" key="1">
    <citation type="submission" date="2017-06" db="EMBL/GenBank/DDBJ databases">
        <title>Draft genome sequence of a variant of Elsinoe murrayae.</title>
        <authorList>
            <person name="Cheng Q."/>
        </authorList>
    </citation>
    <scope>NUCLEOTIDE SEQUENCE [LARGE SCALE GENOMIC DNA]</scope>
    <source>
        <strain evidence="2 3">CQ-2017a</strain>
    </source>
</reference>